<accession>A0A927L7B2</accession>
<dbReference type="AlphaFoldDB" id="A0A927L7B2"/>
<name>A0A927L7B2_9ACTN</name>
<reference evidence="2" key="1">
    <citation type="submission" date="2020-09" db="EMBL/GenBank/DDBJ databases">
        <title>Streptomyces canutascabiei sp. nov., which causes potato common scab and is distributed across the world.</title>
        <authorList>
            <person name="Nguyen H.P."/>
            <person name="Weisberg A.J."/>
            <person name="Chang J.H."/>
            <person name="Clarke C.R."/>
        </authorList>
    </citation>
    <scope>NUCLEOTIDE SEQUENCE</scope>
    <source>
        <strain evidence="2">ID-01-6.2a</strain>
    </source>
</reference>
<feature type="compositionally biased region" description="Polar residues" evidence="1">
    <location>
        <begin position="63"/>
        <end position="75"/>
    </location>
</feature>
<evidence type="ECO:0000313" key="2">
    <source>
        <dbReference type="EMBL" id="MBD9726937.1"/>
    </source>
</evidence>
<feature type="region of interest" description="Disordered" evidence="1">
    <location>
        <begin position="1"/>
        <end position="75"/>
    </location>
</feature>
<dbReference type="Proteomes" id="UP000661025">
    <property type="component" value="Unassembled WGS sequence"/>
</dbReference>
<feature type="compositionally biased region" description="Low complexity" evidence="1">
    <location>
        <begin position="13"/>
        <end position="26"/>
    </location>
</feature>
<comment type="caution">
    <text evidence="2">The sequence shown here is derived from an EMBL/GenBank/DDBJ whole genome shotgun (WGS) entry which is preliminary data.</text>
</comment>
<protein>
    <submittedName>
        <fullName evidence="2">Uncharacterized protein</fullName>
    </submittedName>
</protein>
<sequence>MSEASHGLTSSRPAGDPGPLDPPGVVEGSGGGGFGVPSLTVFAAEAKRSSRESAATEGPVSPFASSYNCRHQSSS</sequence>
<dbReference type="EMBL" id="JACYXT010000013">
    <property type="protein sequence ID" value="MBD9726937.1"/>
    <property type="molecule type" value="Genomic_DNA"/>
</dbReference>
<dbReference type="GeneID" id="79929654"/>
<evidence type="ECO:0000256" key="1">
    <source>
        <dbReference type="SAM" id="MobiDB-lite"/>
    </source>
</evidence>
<evidence type="ECO:0000313" key="3">
    <source>
        <dbReference type="Proteomes" id="UP000661025"/>
    </source>
</evidence>
<organism evidence="2 3">
    <name type="scientific">Streptomyces caniscabiei</name>
    <dbReference type="NCBI Taxonomy" id="2746961"/>
    <lineage>
        <taxon>Bacteria</taxon>
        <taxon>Bacillati</taxon>
        <taxon>Actinomycetota</taxon>
        <taxon>Actinomycetes</taxon>
        <taxon>Kitasatosporales</taxon>
        <taxon>Streptomycetaceae</taxon>
        <taxon>Streptomyces</taxon>
    </lineage>
</organism>
<proteinExistence type="predicted"/>
<gene>
    <name evidence="2" type="ORF">IHE70_27785</name>
</gene>
<dbReference type="RefSeq" id="WP_192363477.1">
    <property type="nucleotide sequence ID" value="NZ_CP119182.1"/>
</dbReference>